<dbReference type="RefSeq" id="WP_311503346.1">
    <property type="nucleotide sequence ID" value="NZ_JAVRHK010000006.1"/>
</dbReference>
<protein>
    <submittedName>
        <fullName evidence="1">Uncharacterized protein</fullName>
    </submittedName>
</protein>
<comment type="caution">
    <text evidence="1">The sequence shown here is derived from an EMBL/GenBank/DDBJ whole genome shotgun (WGS) entry which is preliminary data.</text>
</comment>
<gene>
    <name evidence="1" type="ORF">RM539_10455</name>
</gene>
<dbReference type="EMBL" id="JAVRHK010000006">
    <property type="protein sequence ID" value="MDT0677002.1"/>
    <property type="molecule type" value="Genomic_DNA"/>
</dbReference>
<reference evidence="1 2" key="1">
    <citation type="submission" date="2023-09" db="EMBL/GenBank/DDBJ databases">
        <authorList>
            <person name="Rey-Velasco X."/>
        </authorList>
    </citation>
    <scope>NUCLEOTIDE SEQUENCE [LARGE SCALE GENOMIC DNA]</scope>
    <source>
        <strain evidence="1 2">F117</strain>
    </source>
</reference>
<organism evidence="1 2">
    <name type="scientific">Autumnicola musiva</name>
    <dbReference type="NCBI Taxonomy" id="3075589"/>
    <lineage>
        <taxon>Bacteria</taxon>
        <taxon>Pseudomonadati</taxon>
        <taxon>Bacteroidota</taxon>
        <taxon>Flavobacteriia</taxon>
        <taxon>Flavobacteriales</taxon>
        <taxon>Flavobacteriaceae</taxon>
        <taxon>Autumnicola</taxon>
    </lineage>
</organism>
<sequence>MIAPNQAANIYPRSIKNIKALLLKLELIAIEEVARPLNTHYDVLQAELREDQLTLSNAFHYGEDALINYPKLNGSKNWNRITGHLRNRILSLDTSK</sequence>
<evidence type="ECO:0000313" key="1">
    <source>
        <dbReference type="EMBL" id="MDT0677002.1"/>
    </source>
</evidence>
<dbReference type="Proteomes" id="UP001262582">
    <property type="component" value="Unassembled WGS sequence"/>
</dbReference>
<keyword evidence="2" id="KW-1185">Reference proteome</keyword>
<proteinExistence type="predicted"/>
<evidence type="ECO:0000313" key="2">
    <source>
        <dbReference type="Proteomes" id="UP001262582"/>
    </source>
</evidence>
<name>A0ABU3D640_9FLAO</name>
<accession>A0ABU3D640</accession>